<dbReference type="EMBL" id="JARKIK010000004">
    <property type="protein sequence ID" value="KAK8752520.1"/>
    <property type="molecule type" value="Genomic_DNA"/>
</dbReference>
<protein>
    <submittedName>
        <fullName evidence="2">Uncharacterized protein</fullName>
    </submittedName>
</protein>
<comment type="caution">
    <text evidence="2">The sequence shown here is derived from an EMBL/GenBank/DDBJ whole genome shotgun (WGS) entry which is preliminary data.</text>
</comment>
<proteinExistence type="predicted"/>
<sequence length="116" mass="13854">MSLFRMPRFLRRYIRRRTSHIPENRALRIKKNLSLLYAAVAWNLFGYLGYLVYSKRLEKINDDTELSPGRQYVKMLKLENVQLYHIDGLKSVEHFDLNKEFAEESQDKATSEVQEN</sequence>
<keyword evidence="3" id="KW-1185">Reference proteome</keyword>
<dbReference type="EMBL" id="JARKIK010000004">
    <property type="protein sequence ID" value="KAK8752518.1"/>
    <property type="molecule type" value="Genomic_DNA"/>
</dbReference>
<feature type="transmembrane region" description="Helical" evidence="1">
    <location>
        <begin position="35"/>
        <end position="53"/>
    </location>
</feature>
<evidence type="ECO:0000256" key="1">
    <source>
        <dbReference type="SAM" id="Phobius"/>
    </source>
</evidence>
<accession>A0AAW0Y6Y1</accession>
<keyword evidence="1" id="KW-1133">Transmembrane helix</keyword>
<organism evidence="2 3">
    <name type="scientific">Cherax quadricarinatus</name>
    <name type="common">Australian red claw crayfish</name>
    <dbReference type="NCBI Taxonomy" id="27406"/>
    <lineage>
        <taxon>Eukaryota</taxon>
        <taxon>Metazoa</taxon>
        <taxon>Ecdysozoa</taxon>
        <taxon>Arthropoda</taxon>
        <taxon>Crustacea</taxon>
        <taxon>Multicrustacea</taxon>
        <taxon>Malacostraca</taxon>
        <taxon>Eumalacostraca</taxon>
        <taxon>Eucarida</taxon>
        <taxon>Decapoda</taxon>
        <taxon>Pleocyemata</taxon>
        <taxon>Astacidea</taxon>
        <taxon>Parastacoidea</taxon>
        <taxon>Parastacidae</taxon>
        <taxon>Cherax</taxon>
    </lineage>
</organism>
<gene>
    <name evidence="2" type="ORF">OTU49_005969</name>
</gene>
<keyword evidence="1" id="KW-0812">Transmembrane</keyword>
<reference evidence="2" key="2">
    <citation type="submission" date="2024-01" db="EMBL/GenBank/DDBJ databases">
        <authorList>
            <person name="He J."/>
            <person name="Wang M."/>
            <person name="Zheng J."/>
            <person name="Liu Z."/>
        </authorList>
    </citation>
    <scope>NUCLEOTIDE SEQUENCE</scope>
    <source>
        <strain evidence="2">ZL_2023a</strain>
        <tissue evidence="2">Muscle</tissue>
    </source>
</reference>
<dbReference type="Proteomes" id="UP001445076">
    <property type="component" value="Unassembled WGS sequence"/>
</dbReference>
<reference evidence="2 3" key="1">
    <citation type="journal article" date="2024" name="BMC Genomics">
        <title>Genome assembly of redclaw crayfish (Cherax quadricarinatus) provides insights into its immune adaptation and hypoxia tolerance.</title>
        <authorList>
            <person name="Liu Z."/>
            <person name="Zheng J."/>
            <person name="Li H."/>
            <person name="Fang K."/>
            <person name="Wang S."/>
            <person name="He J."/>
            <person name="Zhou D."/>
            <person name="Weng S."/>
            <person name="Chi M."/>
            <person name="Gu Z."/>
            <person name="He J."/>
            <person name="Li F."/>
            <person name="Wang M."/>
        </authorList>
    </citation>
    <scope>NUCLEOTIDE SEQUENCE [LARGE SCALE GENOMIC DNA]</scope>
    <source>
        <strain evidence="2">ZL_2023a</strain>
    </source>
</reference>
<dbReference type="AlphaFoldDB" id="A0AAW0Y6Y1"/>
<name>A0AAW0Y6Y1_CHEQU</name>
<evidence type="ECO:0000313" key="3">
    <source>
        <dbReference type="Proteomes" id="UP001445076"/>
    </source>
</evidence>
<keyword evidence="1" id="KW-0472">Membrane</keyword>
<evidence type="ECO:0000313" key="2">
    <source>
        <dbReference type="EMBL" id="KAK8752520.1"/>
    </source>
</evidence>